<sequence length="110" mass="12283">MWNHFLSYQENFHVTPKFFYVDEEEEDAGWATENGSGIRGAGLTVRAEMTRLAARAEGTRLMAQAEGERGSGTTSFSLAQPIVRRSPAAAPLTVYSSKPHHLPKPWRHEP</sequence>
<dbReference type="EnsemblPlants" id="MELO3C016293.2.1">
    <property type="protein sequence ID" value="MELO3C016293.2.1"/>
    <property type="gene ID" value="MELO3C016293.2"/>
</dbReference>
<organism evidence="1">
    <name type="scientific">Cucumis melo</name>
    <name type="common">Muskmelon</name>
    <dbReference type="NCBI Taxonomy" id="3656"/>
    <lineage>
        <taxon>Eukaryota</taxon>
        <taxon>Viridiplantae</taxon>
        <taxon>Streptophyta</taxon>
        <taxon>Embryophyta</taxon>
        <taxon>Tracheophyta</taxon>
        <taxon>Spermatophyta</taxon>
        <taxon>Magnoliopsida</taxon>
        <taxon>eudicotyledons</taxon>
        <taxon>Gunneridae</taxon>
        <taxon>Pentapetalae</taxon>
        <taxon>rosids</taxon>
        <taxon>fabids</taxon>
        <taxon>Cucurbitales</taxon>
        <taxon>Cucurbitaceae</taxon>
        <taxon>Benincaseae</taxon>
        <taxon>Cucumis</taxon>
    </lineage>
</organism>
<dbReference type="Gramene" id="MELO3C016293.2.1">
    <property type="protein sequence ID" value="MELO3C016293.2.1"/>
    <property type="gene ID" value="MELO3C016293.2"/>
</dbReference>
<evidence type="ECO:0000313" key="1">
    <source>
        <dbReference type="EnsemblPlants" id="MELO3C016293.2.1"/>
    </source>
</evidence>
<dbReference type="AlphaFoldDB" id="A0A9I9DCC5"/>
<proteinExistence type="predicted"/>
<accession>A0A9I9DCC5</accession>
<name>A0A9I9DCC5_CUCME</name>
<protein>
    <submittedName>
        <fullName evidence="1">Uncharacterized protein</fullName>
    </submittedName>
</protein>
<reference evidence="1" key="1">
    <citation type="submission" date="2023-03" db="UniProtKB">
        <authorList>
            <consortium name="EnsemblPlants"/>
        </authorList>
    </citation>
    <scope>IDENTIFICATION</scope>
</reference>